<comment type="subcellular location">
    <subcellularLocation>
        <location evidence="11">Cytoplasm</location>
    </subcellularLocation>
</comment>
<evidence type="ECO:0000256" key="6">
    <source>
        <dbReference type="ARBA" id="ARBA00022722"/>
    </source>
</evidence>
<evidence type="ECO:0000256" key="5">
    <source>
        <dbReference type="ARBA" id="ARBA00012180"/>
    </source>
</evidence>
<dbReference type="InterPro" id="IPR022892">
    <property type="entry name" value="RNaseHI"/>
</dbReference>
<feature type="binding site" evidence="11">
    <location>
        <position position="72"/>
    </location>
    <ligand>
        <name>Mg(2+)</name>
        <dbReference type="ChEBI" id="CHEBI:18420"/>
        <label>1</label>
    </ligand>
</feature>
<evidence type="ECO:0000256" key="7">
    <source>
        <dbReference type="ARBA" id="ARBA00022723"/>
    </source>
</evidence>
<proteinExistence type="inferred from homology"/>
<dbReference type="GO" id="GO:0004523">
    <property type="term" value="F:RNA-DNA hybrid ribonuclease activity"/>
    <property type="evidence" value="ECO:0007669"/>
    <property type="project" value="UniProtKB-UniRule"/>
</dbReference>
<keyword evidence="7 11" id="KW-0479">Metal-binding</keyword>
<feature type="domain" description="RNase H type-1" evidence="12">
    <location>
        <begin position="3"/>
        <end position="143"/>
    </location>
</feature>
<dbReference type="Gene3D" id="3.30.420.10">
    <property type="entry name" value="Ribonuclease H-like superfamily/Ribonuclease H"/>
    <property type="match status" value="1"/>
</dbReference>
<dbReference type="InterPro" id="IPR050092">
    <property type="entry name" value="RNase_H"/>
</dbReference>
<keyword evidence="9 11" id="KW-0378">Hydrolase</keyword>
<dbReference type="GO" id="GO:0000287">
    <property type="term" value="F:magnesium ion binding"/>
    <property type="evidence" value="ECO:0007669"/>
    <property type="project" value="UniProtKB-UniRule"/>
</dbReference>
<keyword evidence="6 11" id="KW-0540">Nuclease</keyword>
<feature type="binding site" evidence="11">
    <location>
        <position position="135"/>
    </location>
    <ligand>
        <name>Mg(2+)</name>
        <dbReference type="ChEBI" id="CHEBI:18420"/>
        <label>2</label>
    </ligand>
</feature>
<dbReference type="NCBIfam" id="NF001236">
    <property type="entry name" value="PRK00203.1"/>
    <property type="match status" value="1"/>
</dbReference>
<feature type="binding site" evidence="11">
    <location>
        <position position="12"/>
    </location>
    <ligand>
        <name>Mg(2+)</name>
        <dbReference type="ChEBI" id="CHEBI:18420"/>
        <label>2</label>
    </ligand>
</feature>
<gene>
    <name evidence="11 13" type="primary">rnhA</name>
    <name evidence="13" type="ORF">CFX1CAM_1900</name>
</gene>
<accession>A0A1Y6K5K2</accession>
<dbReference type="GO" id="GO:0005737">
    <property type="term" value="C:cytoplasm"/>
    <property type="evidence" value="ECO:0007669"/>
    <property type="project" value="UniProtKB-SubCell"/>
</dbReference>
<evidence type="ECO:0000256" key="9">
    <source>
        <dbReference type="ARBA" id="ARBA00022801"/>
    </source>
</evidence>
<dbReference type="PROSITE" id="PS50879">
    <property type="entry name" value="RNASE_H_1"/>
    <property type="match status" value="1"/>
</dbReference>
<evidence type="ECO:0000313" key="13">
    <source>
        <dbReference type="EMBL" id="SMX54965.1"/>
    </source>
</evidence>
<dbReference type="FunFam" id="3.30.420.10:FF:000089">
    <property type="entry name" value="Ribonuclease H"/>
    <property type="match status" value="1"/>
</dbReference>
<evidence type="ECO:0000256" key="3">
    <source>
        <dbReference type="ARBA" id="ARBA00005300"/>
    </source>
</evidence>
<comment type="function">
    <text evidence="2 11">Endonuclease that specifically degrades the RNA of RNA-DNA hybrids.</text>
</comment>
<dbReference type="HAMAP" id="MF_00042">
    <property type="entry name" value="RNase_H"/>
    <property type="match status" value="1"/>
</dbReference>
<evidence type="ECO:0000256" key="8">
    <source>
        <dbReference type="ARBA" id="ARBA00022759"/>
    </source>
</evidence>
<evidence type="ECO:0000259" key="12">
    <source>
        <dbReference type="PROSITE" id="PS50879"/>
    </source>
</evidence>
<keyword evidence="14" id="KW-1185">Reference proteome</keyword>
<dbReference type="Pfam" id="PF00075">
    <property type="entry name" value="RNase_H"/>
    <property type="match status" value="1"/>
</dbReference>
<dbReference type="PANTHER" id="PTHR10642:SF26">
    <property type="entry name" value="RIBONUCLEASE H1"/>
    <property type="match status" value="1"/>
</dbReference>
<evidence type="ECO:0000256" key="1">
    <source>
        <dbReference type="ARBA" id="ARBA00000077"/>
    </source>
</evidence>
<dbReference type="InterPro" id="IPR012337">
    <property type="entry name" value="RNaseH-like_sf"/>
</dbReference>
<reference evidence="14" key="1">
    <citation type="submission" date="2017-05" db="EMBL/GenBank/DDBJ databases">
        <authorList>
            <person name="Kirkegaard R."/>
            <person name="Mcilroy J S."/>
        </authorList>
    </citation>
    <scope>NUCLEOTIDE SEQUENCE [LARGE SCALE GENOMIC DNA]</scope>
</reference>
<protein>
    <recommendedName>
        <fullName evidence="5 11">Ribonuclease H</fullName>
        <shortName evidence="11">RNase H</shortName>
        <ecNumber evidence="5 11">3.1.26.4</ecNumber>
    </recommendedName>
</protein>
<evidence type="ECO:0000313" key="14">
    <source>
        <dbReference type="Proteomes" id="UP000195514"/>
    </source>
</evidence>
<dbReference type="GO" id="GO:0003676">
    <property type="term" value="F:nucleic acid binding"/>
    <property type="evidence" value="ECO:0007669"/>
    <property type="project" value="InterPro"/>
</dbReference>
<keyword evidence="10 11" id="KW-0460">Magnesium</keyword>
<dbReference type="SUPFAM" id="SSF53098">
    <property type="entry name" value="Ribonuclease H-like"/>
    <property type="match status" value="1"/>
</dbReference>
<dbReference type="RefSeq" id="WP_087862766.1">
    <property type="nucleotide sequence ID" value="NZ_LT859958.1"/>
</dbReference>
<comment type="catalytic activity">
    <reaction evidence="1 11">
        <text>Endonucleolytic cleavage to 5'-phosphomonoester.</text>
        <dbReference type="EC" id="3.1.26.4"/>
    </reaction>
</comment>
<dbReference type="PANTHER" id="PTHR10642">
    <property type="entry name" value="RIBONUCLEASE H1"/>
    <property type="match status" value="1"/>
</dbReference>
<dbReference type="GO" id="GO:0043137">
    <property type="term" value="P:DNA replication, removal of RNA primer"/>
    <property type="evidence" value="ECO:0007669"/>
    <property type="project" value="TreeGrafter"/>
</dbReference>
<dbReference type="OrthoDB" id="7845843at2"/>
<evidence type="ECO:0000256" key="10">
    <source>
        <dbReference type="ARBA" id="ARBA00022842"/>
    </source>
</evidence>
<evidence type="ECO:0000256" key="2">
    <source>
        <dbReference type="ARBA" id="ARBA00004065"/>
    </source>
</evidence>
<feature type="binding site" evidence="11">
    <location>
        <position position="50"/>
    </location>
    <ligand>
        <name>Mg(2+)</name>
        <dbReference type="ChEBI" id="CHEBI:18420"/>
        <label>1</label>
    </ligand>
</feature>
<name>A0A1Y6K5K2_9CHLR</name>
<evidence type="ECO:0000256" key="11">
    <source>
        <dbReference type="HAMAP-Rule" id="MF_00042"/>
    </source>
</evidence>
<comment type="similarity">
    <text evidence="3 11">Belongs to the RNase H family.</text>
</comment>
<dbReference type="CDD" id="cd09278">
    <property type="entry name" value="RNase_HI_prokaryote_like"/>
    <property type="match status" value="1"/>
</dbReference>
<feature type="binding site" evidence="11">
    <location>
        <position position="12"/>
    </location>
    <ligand>
        <name>Mg(2+)</name>
        <dbReference type="ChEBI" id="CHEBI:18420"/>
        <label>1</label>
    </ligand>
</feature>
<evidence type="ECO:0000256" key="4">
    <source>
        <dbReference type="ARBA" id="ARBA00011245"/>
    </source>
</evidence>
<dbReference type="EMBL" id="LT859958">
    <property type="protein sequence ID" value="SMX54965.1"/>
    <property type="molecule type" value="Genomic_DNA"/>
</dbReference>
<keyword evidence="8 11" id="KW-0255">Endonuclease</keyword>
<dbReference type="Proteomes" id="UP000195514">
    <property type="component" value="Chromosome I"/>
</dbReference>
<dbReference type="AlphaFoldDB" id="A0A1Y6K5K2"/>
<organism evidence="13 14">
    <name type="scientific">Candidatus Brevifilum fermentans</name>
    <dbReference type="NCBI Taxonomy" id="1986204"/>
    <lineage>
        <taxon>Bacteria</taxon>
        <taxon>Bacillati</taxon>
        <taxon>Chloroflexota</taxon>
        <taxon>Anaerolineae</taxon>
        <taxon>Anaerolineales</taxon>
        <taxon>Anaerolineaceae</taxon>
        <taxon>Candidatus Brevifilum</taxon>
    </lineage>
</organism>
<comment type="cofactor">
    <cofactor evidence="11">
        <name>Mg(2+)</name>
        <dbReference type="ChEBI" id="CHEBI:18420"/>
    </cofactor>
    <text evidence="11">Binds 1 Mg(2+) ion per subunit. May bind a second metal ion at a regulatory site, or after substrate binding.</text>
</comment>
<dbReference type="EC" id="3.1.26.4" evidence="5 11"/>
<comment type="subunit">
    <text evidence="4 11">Monomer.</text>
</comment>
<dbReference type="InterPro" id="IPR002156">
    <property type="entry name" value="RNaseH_domain"/>
</dbReference>
<keyword evidence="11" id="KW-0963">Cytoplasm</keyword>
<sequence length="144" mass="16284">MAEKPKVTIYTDGACQGNPGPGGWGALIRHGSHEKELSGGAKNTTNNRMELQAAIEALRALKEPCQVTLYTDSEYLKKGITEWLPNWKQRNWKRKGGALANVDLWRALDEEIGSHEIHWRWVRGHAGNSFNERVDRLARRAIPE</sequence>
<dbReference type="InterPro" id="IPR036397">
    <property type="entry name" value="RNaseH_sf"/>
</dbReference>
<dbReference type="KEGG" id="abat:CFX1CAM_1900"/>